<dbReference type="Proteomes" id="UP000095286">
    <property type="component" value="Unplaced"/>
</dbReference>
<proteinExistence type="predicted"/>
<evidence type="ECO:0000313" key="1">
    <source>
        <dbReference type="Proteomes" id="UP000095286"/>
    </source>
</evidence>
<accession>A0AC35U9F0</accession>
<protein>
    <submittedName>
        <fullName evidence="2">AAA_12 domain-containing protein</fullName>
    </submittedName>
</protein>
<reference evidence="2" key="1">
    <citation type="submission" date="2016-11" db="UniProtKB">
        <authorList>
            <consortium name="WormBaseParasite"/>
        </authorList>
    </citation>
    <scope>IDENTIFICATION</scope>
    <source>
        <strain evidence="2">KR3021</strain>
    </source>
</reference>
<evidence type="ECO:0000313" key="2">
    <source>
        <dbReference type="WBParaSite" id="RSKR_0000914450.1"/>
    </source>
</evidence>
<sequence>MLGLAQTPTPCNNFVGCPKRVNLALSRAKNGLTIVGDEKLLPTSKTWARVLKMIGESNMIFNAKDHTTLYKS</sequence>
<name>A0AC35U9F0_9BILA</name>
<dbReference type="WBParaSite" id="RSKR_0000914450.1">
    <property type="protein sequence ID" value="RSKR_0000914450.1"/>
    <property type="gene ID" value="RSKR_0000914450"/>
</dbReference>
<organism evidence="1 2">
    <name type="scientific">Rhabditophanes sp. KR3021</name>
    <dbReference type="NCBI Taxonomy" id="114890"/>
    <lineage>
        <taxon>Eukaryota</taxon>
        <taxon>Metazoa</taxon>
        <taxon>Ecdysozoa</taxon>
        <taxon>Nematoda</taxon>
        <taxon>Chromadorea</taxon>
        <taxon>Rhabditida</taxon>
        <taxon>Tylenchina</taxon>
        <taxon>Panagrolaimomorpha</taxon>
        <taxon>Strongyloidoidea</taxon>
        <taxon>Alloionematidae</taxon>
        <taxon>Rhabditophanes</taxon>
    </lineage>
</organism>